<evidence type="ECO:0000313" key="1">
    <source>
        <dbReference type="EMBL" id="KAJ0034503.1"/>
    </source>
</evidence>
<comment type="caution">
    <text evidence="1">The sequence shown here is derived from an EMBL/GenBank/DDBJ whole genome shotgun (WGS) entry which is preliminary data.</text>
</comment>
<protein>
    <submittedName>
        <fullName evidence="1">Uncharacterized protein</fullName>
    </submittedName>
</protein>
<reference evidence="2" key="1">
    <citation type="journal article" date="2023" name="G3 (Bethesda)">
        <title>Genome assembly and association tests identify interacting loci associated with vigor, precocity, and sex in interspecific pistachio rootstocks.</title>
        <authorList>
            <person name="Palmer W."/>
            <person name="Jacygrad E."/>
            <person name="Sagayaradj S."/>
            <person name="Cavanaugh K."/>
            <person name="Han R."/>
            <person name="Bertier L."/>
            <person name="Beede B."/>
            <person name="Kafkas S."/>
            <person name="Golino D."/>
            <person name="Preece J."/>
            <person name="Michelmore R."/>
        </authorList>
    </citation>
    <scope>NUCLEOTIDE SEQUENCE [LARGE SCALE GENOMIC DNA]</scope>
</reference>
<sequence length="292" mass="32975">MDSDFNVPGFPERCRFHVTKLHHFFRMAHGTDPWSRFMQPQISMSLGSYGMLCNTVEEVGPQALEWLRKYTKIPVWTVGPLLPPAFLKKLSSSVQSSNHKQHSGKLHGISLEMCVEWLDLQPPTGFDFRGEFRAEWLPEGFEERVKKSKQGLLVRNWAPQLEILSHKSTGAFLSHCGWNSVMKSLSQGVPLIGWAMAGEQAFNSKMLVEEMGVSVELTRGLQNIVGKEVKEVIILAMSKTQKGEEMKQNAAKIRKQIRASVMEEGEAKGSSIKVLDDFVRSIVSRRQEQSVC</sequence>
<accession>A0ACC0YDL7</accession>
<name>A0ACC0YDL7_9ROSI</name>
<dbReference type="Proteomes" id="UP001163603">
    <property type="component" value="Chromosome 7"/>
</dbReference>
<organism evidence="1 2">
    <name type="scientific">Pistacia integerrima</name>
    <dbReference type="NCBI Taxonomy" id="434235"/>
    <lineage>
        <taxon>Eukaryota</taxon>
        <taxon>Viridiplantae</taxon>
        <taxon>Streptophyta</taxon>
        <taxon>Embryophyta</taxon>
        <taxon>Tracheophyta</taxon>
        <taxon>Spermatophyta</taxon>
        <taxon>Magnoliopsida</taxon>
        <taxon>eudicotyledons</taxon>
        <taxon>Gunneridae</taxon>
        <taxon>Pentapetalae</taxon>
        <taxon>rosids</taxon>
        <taxon>malvids</taxon>
        <taxon>Sapindales</taxon>
        <taxon>Anacardiaceae</taxon>
        <taxon>Pistacia</taxon>
    </lineage>
</organism>
<keyword evidence="2" id="KW-1185">Reference proteome</keyword>
<evidence type="ECO:0000313" key="2">
    <source>
        <dbReference type="Proteomes" id="UP001163603"/>
    </source>
</evidence>
<dbReference type="EMBL" id="CM047742">
    <property type="protein sequence ID" value="KAJ0034503.1"/>
    <property type="molecule type" value="Genomic_DNA"/>
</dbReference>
<proteinExistence type="predicted"/>
<gene>
    <name evidence="1" type="ORF">Pint_25650</name>
</gene>